<name>A0A286RHX9_9BACT</name>
<feature type="region of interest" description="Disordered" evidence="1">
    <location>
        <begin position="22"/>
        <end position="61"/>
    </location>
</feature>
<organism evidence="2 3">
    <name type="scientific">Thermogutta terrifontis</name>
    <dbReference type="NCBI Taxonomy" id="1331910"/>
    <lineage>
        <taxon>Bacteria</taxon>
        <taxon>Pseudomonadati</taxon>
        <taxon>Planctomycetota</taxon>
        <taxon>Planctomycetia</taxon>
        <taxon>Pirellulales</taxon>
        <taxon>Thermoguttaceae</taxon>
        <taxon>Thermogutta</taxon>
    </lineage>
</organism>
<sequence length="61" mass="6800">MFVPDGRITGSQMAATAIEAERVESGSHQQNPTSPHTALEYRTNDRTKIRPRFGDPFIPQS</sequence>
<keyword evidence="3" id="KW-1185">Reference proteome</keyword>
<evidence type="ECO:0000313" key="3">
    <source>
        <dbReference type="Proteomes" id="UP000215086"/>
    </source>
</evidence>
<dbReference type="EMBL" id="CP018477">
    <property type="protein sequence ID" value="ASV75559.1"/>
    <property type="molecule type" value="Genomic_DNA"/>
</dbReference>
<evidence type="ECO:0000256" key="1">
    <source>
        <dbReference type="SAM" id="MobiDB-lite"/>
    </source>
</evidence>
<protein>
    <submittedName>
        <fullName evidence="2">Uncharacterized protein</fullName>
    </submittedName>
</protein>
<dbReference type="Proteomes" id="UP000215086">
    <property type="component" value="Chromosome"/>
</dbReference>
<accession>A0A286RHX9</accession>
<dbReference type="AlphaFoldDB" id="A0A286RHX9"/>
<gene>
    <name evidence="2" type="ORF">THTE_2957</name>
</gene>
<evidence type="ECO:0000313" key="2">
    <source>
        <dbReference type="EMBL" id="ASV75559.1"/>
    </source>
</evidence>
<feature type="compositionally biased region" description="Polar residues" evidence="1">
    <location>
        <begin position="26"/>
        <end position="36"/>
    </location>
</feature>
<reference evidence="2 3" key="1">
    <citation type="journal article" name="Front. Microbiol.">
        <title>Sugar Metabolism of the First Thermophilic Planctomycete Thermogutta terrifontis: Comparative Genomic and Transcriptomic Approaches.</title>
        <authorList>
            <person name="Elcheninov A.G."/>
            <person name="Menzel P."/>
            <person name="Gudbergsdottir S.R."/>
            <person name="Slesarev A.I."/>
            <person name="Kadnikov V.V."/>
            <person name="Krogh A."/>
            <person name="Bonch-Osmolovskaya E.A."/>
            <person name="Peng X."/>
            <person name="Kublanov I.V."/>
        </authorList>
    </citation>
    <scope>NUCLEOTIDE SEQUENCE [LARGE SCALE GENOMIC DNA]</scope>
    <source>
        <strain evidence="2 3">R1</strain>
    </source>
</reference>
<proteinExistence type="predicted"/>
<dbReference type="KEGG" id="ttf:THTE_2957"/>